<evidence type="ECO:0000313" key="2">
    <source>
        <dbReference type="Proteomes" id="UP000523161"/>
    </source>
</evidence>
<keyword evidence="2" id="KW-1185">Reference proteome</keyword>
<dbReference type="AlphaFoldDB" id="A0A7Y5ANY1"/>
<name>A0A7Y5ANY1_9GAMM</name>
<proteinExistence type="predicted"/>
<accession>A0A7Y5ANY1</accession>
<protein>
    <submittedName>
        <fullName evidence="1">Uncharacterized protein</fullName>
    </submittedName>
</protein>
<comment type="caution">
    <text evidence="1">The sequence shown here is derived from an EMBL/GenBank/DDBJ whole genome shotgun (WGS) entry which is preliminary data.</text>
</comment>
<dbReference type="EMBL" id="JABSOD010000003">
    <property type="protein sequence ID" value="NRQ41828.1"/>
    <property type="molecule type" value="Genomic_DNA"/>
</dbReference>
<dbReference type="Proteomes" id="UP000523161">
    <property type="component" value="Unassembled WGS sequence"/>
</dbReference>
<evidence type="ECO:0000313" key="1">
    <source>
        <dbReference type="EMBL" id="NRQ41828.1"/>
    </source>
</evidence>
<reference evidence="1 2" key="1">
    <citation type="submission" date="2020-06" db="EMBL/GenBank/DDBJ databases">
        <title>Rheinheimera sp. nov., a marine bacterium isolated from coastal.</title>
        <authorList>
            <person name="Yu Q."/>
            <person name="Qi Y."/>
            <person name="Pu J."/>
        </authorList>
    </citation>
    <scope>NUCLEOTIDE SEQUENCE [LARGE SCALE GENOMIC DNA]</scope>
    <source>
        <strain evidence="1 2">YQF-2</strain>
    </source>
</reference>
<gene>
    <name evidence="1" type="ORF">HRH59_04480</name>
</gene>
<organism evidence="1 2">
    <name type="scientific">Rheinheimera lutimaris</name>
    <dbReference type="NCBI Taxonomy" id="2740584"/>
    <lineage>
        <taxon>Bacteria</taxon>
        <taxon>Pseudomonadati</taxon>
        <taxon>Pseudomonadota</taxon>
        <taxon>Gammaproteobacteria</taxon>
        <taxon>Chromatiales</taxon>
        <taxon>Chromatiaceae</taxon>
        <taxon>Rheinheimera</taxon>
    </lineage>
</organism>
<sequence>MPDKFVSGFVDKGLLLFRNLTYFRQYEDIRRGDPLEGFHRDNPENDVTLSCPKTGRILAKGDFSFLNSTNTDLIFVFCMSRILKDELYKEFETNTCIEITEPLEFTKRVHFSIKKLLSPHKNGLLAGDVNYYRDNAPVGFDVKEPKNLAFAKGNHYEHQKEFRLVFGTTKRAFDLKQQIVVNRSYDFLKEAKNGQPKEKLVKIGCLRDITKVHRI</sequence>